<dbReference type="CTD" id="6750078"/>
<reference evidence="2 3" key="1">
    <citation type="journal article" date="2008" name="Nature">
        <title>The Trichoplax genome and the nature of placozoans.</title>
        <authorList>
            <person name="Srivastava M."/>
            <person name="Begovic E."/>
            <person name="Chapman J."/>
            <person name="Putnam N.H."/>
            <person name="Hellsten U."/>
            <person name="Kawashima T."/>
            <person name="Kuo A."/>
            <person name="Mitros T."/>
            <person name="Salamov A."/>
            <person name="Carpenter M.L."/>
            <person name="Signorovitch A.Y."/>
            <person name="Moreno M.A."/>
            <person name="Kamm K."/>
            <person name="Grimwood J."/>
            <person name="Schmutz J."/>
            <person name="Shapiro H."/>
            <person name="Grigoriev I.V."/>
            <person name="Buss L.W."/>
            <person name="Schierwater B."/>
            <person name="Dellaporta S.L."/>
            <person name="Rokhsar D.S."/>
        </authorList>
    </citation>
    <scope>NUCLEOTIDE SEQUENCE [LARGE SCALE GENOMIC DNA]</scope>
    <source>
        <strain evidence="2 3">Grell-BS-1999</strain>
    </source>
</reference>
<evidence type="ECO:0000313" key="3">
    <source>
        <dbReference type="Proteomes" id="UP000009022"/>
    </source>
</evidence>
<dbReference type="InParanoid" id="B3RM97"/>
<dbReference type="GeneID" id="6750078"/>
<protein>
    <submittedName>
        <fullName evidence="2">Uncharacterized protein</fullName>
    </submittedName>
</protein>
<dbReference type="EMBL" id="DS985241">
    <property type="protein sequence ID" value="EDV28923.1"/>
    <property type="molecule type" value="Genomic_DNA"/>
</dbReference>
<feature type="region of interest" description="Disordered" evidence="1">
    <location>
        <begin position="100"/>
        <end position="141"/>
    </location>
</feature>
<evidence type="ECO:0000256" key="1">
    <source>
        <dbReference type="SAM" id="MobiDB-lite"/>
    </source>
</evidence>
<proteinExistence type="predicted"/>
<organism evidence="2 3">
    <name type="scientific">Trichoplax adhaerens</name>
    <name type="common">Trichoplax reptans</name>
    <dbReference type="NCBI Taxonomy" id="10228"/>
    <lineage>
        <taxon>Eukaryota</taxon>
        <taxon>Metazoa</taxon>
        <taxon>Placozoa</taxon>
        <taxon>Uniplacotomia</taxon>
        <taxon>Trichoplacea</taxon>
        <taxon>Trichoplacidae</taxon>
        <taxon>Trichoplax</taxon>
    </lineage>
</organism>
<dbReference type="RefSeq" id="XP_002108125.1">
    <property type="nucleotide sequence ID" value="XM_002108089.1"/>
</dbReference>
<gene>
    <name evidence="2" type="ORF">TRIADDRAFT_52284</name>
</gene>
<keyword evidence="3" id="KW-1185">Reference proteome</keyword>
<dbReference type="HOGENOM" id="CLU_1211157_0_0_1"/>
<name>B3RM97_TRIAD</name>
<dbReference type="Proteomes" id="UP000009022">
    <property type="component" value="Unassembled WGS sequence"/>
</dbReference>
<feature type="compositionally biased region" description="Pro residues" evidence="1">
    <location>
        <begin position="116"/>
        <end position="125"/>
    </location>
</feature>
<dbReference type="KEGG" id="tad:TRIADDRAFT_52284"/>
<accession>B3RM97</accession>
<dbReference type="AlphaFoldDB" id="B3RM97"/>
<sequence>MSRQEASADWLHWDHHSTPGTTDLLRSRETFHDQHRMVMNGEKDSSSYFEIGEMFPESSNNVSNQKTGEGSREIWRHNNQVTVATAVPTTSTAMNVLYDGRGYPHDLSTTGHRSHPPPPPPPAPPVTQASQQSNDFNNNGRDVVVGVDSMEEHSMHDLSTNYHDGYIANTTAAVNIDPMGDELNRSSQAKAWTTRSIFLVIHDLRFLPEKVSWELEKERLRLLMYMNLH</sequence>
<evidence type="ECO:0000313" key="2">
    <source>
        <dbReference type="EMBL" id="EDV28923.1"/>
    </source>
</evidence>